<feature type="transmembrane region" description="Helical" evidence="6">
    <location>
        <begin position="296"/>
        <end position="323"/>
    </location>
</feature>
<feature type="transmembrane region" description="Helical" evidence="6">
    <location>
        <begin position="12"/>
        <end position="31"/>
    </location>
</feature>
<evidence type="ECO:0000256" key="6">
    <source>
        <dbReference type="SAM" id="Phobius"/>
    </source>
</evidence>
<proteinExistence type="predicted"/>
<dbReference type="Pfam" id="PF03176">
    <property type="entry name" value="MMPL"/>
    <property type="match status" value="2"/>
</dbReference>
<feature type="transmembrane region" description="Helical" evidence="6">
    <location>
        <begin position="597"/>
        <end position="614"/>
    </location>
</feature>
<gene>
    <name evidence="8" type="ORF">WAK64_06370</name>
</gene>
<dbReference type="PANTHER" id="PTHR33406">
    <property type="entry name" value="MEMBRANE PROTEIN MJ1562-RELATED"/>
    <property type="match status" value="1"/>
</dbReference>
<evidence type="ECO:0000313" key="9">
    <source>
        <dbReference type="Proteomes" id="UP001312865"/>
    </source>
</evidence>
<evidence type="ECO:0000256" key="5">
    <source>
        <dbReference type="ARBA" id="ARBA00023136"/>
    </source>
</evidence>
<feature type="transmembrane region" description="Helical" evidence="6">
    <location>
        <begin position="674"/>
        <end position="693"/>
    </location>
</feature>
<sequence length="726" mass="80677">MNLLGKVTYKYRKLMVIFWLVLITVFCFFALKLPGVLSGDGFEYDGDYQETRTILEEEFGQAKSSIIVLFEKGETTSEANFEVAITDTLTELGEQKQVESVITPFMQEQMMREDYAYGLLLFDQEAGELAETIEELRADISPAEGVQVSLTGEPVIIKDLNEASQKDLAKAETIGLPIALIVLILAFGGLVAASIPLVIGVISILMTMGIVYFFSYSTNLSIFILNIVPMIGLALSIDFALLIINRFKEEIQHRSTEDAIKVTVATAGRSIVFSGLCVFIGLFGLMFIQIDIFQNVGLGGMTVVLIAVLVSITFLPALLSFVGPKINALKILKVKEGTSSVWEKFANLVMKRPVIMSIMSLAILLVALIPLRDMNLAIETTDSLPTTYESRKAYDTFTQEFIEDEKRVENQVTIVAEADGEILSLENLEKVKALIANLEEESLVETIESPFSLANIDDVETFYGATQQNESNPLQPILDQYVAEDKMLLNVYLDPSRTKEEGYEWVEEWAEKNTELALQLGGSIKFEQEIFKEIYDKAPYGLALILISTFFILSIAFRSILIPLKAIMMNILSLCATFGLIAWIFQGGHFGFDAVDISLMLPVLVFSLVFGLSMDYEVFLISRIHEVYLETQHNNKAIVKGLTSTSKIITSAAAIMIVVTGAFAFTSVMPVRQMGVGIALAIFIDATIVRMVLVPALMKLLGDWNWWFFGLKFNQGKKVKLEEASE</sequence>
<feature type="domain" description="SSD" evidence="7">
    <location>
        <begin position="197"/>
        <end position="321"/>
    </location>
</feature>
<feature type="transmembrane region" description="Helical" evidence="6">
    <location>
        <begin position="648"/>
        <end position="668"/>
    </location>
</feature>
<evidence type="ECO:0000256" key="3">
    <source>
        <dbReference type="ARBA" id="ARBA00022692"/>
    </source>
</evidence>
<comment type="subcellular location">
    <subcellularLocation>
        <location evidence="1">Cell membrane</location>
        <topology evidence="1">Multi-pass membrane protein</topology>
    </subcellularLocation>
</comment>
<dbReference type="PROSITE" id="PS50156">
    <property type="entry name" value="SSD"/>
    <property type="match status" value="1"/>
</dbReference>
<name>A0ABU8HBI5_9BACI</name>
<feature type="transmembrane region" description="Helical" evidence="6">
    <location>
        <begin position="540"/>
        <end position="560"/>
    </location>
</feature>
<dbReference type="SUPFAM" id="SSF82866">
    <property type="entry name" value="Multidrug efflux transporter AcrB transmembrane domain"/>
    <property type="match status" value="2"/>
</dbReference>
<feature type="transmembrane region" description="Helical" evidence="6">
    <location>
        <begin position="222"/>
        <end position="244"/>
    </location>
</feature>
<keyword evidence="3 6" id="KW-0812">Transmembrane</keyword>
<dbReference type="EMBL" id="JBBAXC010000004">
    <property type="protein sequence ID" value="MEI5906681.1"/>
    <property type="molecule type" value="Genomic_DNA"/>
</dbReference>
<reference evidence="8 9" key="1">
    <citation type="journal article" date="2018" name="J. Microbiol.">
        <title>Bacillus spongiae sp. nov., isolated from sponge of Jeju Island.</title>
        <authorList>
            <person name="Lee G.E."/>
            <person name="Im W.T."/>
            <person name="Park J.S."/>
        </authorList>
    </citation>
    <scope>NUCLEOTIDE SEQUENCE [LARGE SCALE GENOMIC DNA]</scope>
    <source>
        <strain evidence="8 9">135PIL107-10</strain>
    </source>
</reference>
<evidence type="ECO:0000259" key="7">
    <source>
        <dbReference type="PROSITE" id="PS50156"/>
    </source>
</evidence>
<protein>
    <submittedName>
        <fullName evidence="8">MMPL family transporter</fullName>
    </submittedName>
</protein>
<feature type="transmembrane region" description="Helical" evidence="6">
    <location>
        <begin position="271"/>
        <end position="290"/>
    </location>
</feature>
<organism evidence="8 9">
    <name type="scientific">Bacillus spongiae</name>
    <dbReference type="NCBI Taxonomy" id="2683610"/>
    <lineage>
        <taxon>Bacteria</taxon>
        <taxon>Bacillati</taxon>
        <taxon>Bacillota</taxon>
        <taxon>Bacilli</taxon>
        <taxon>Bacillales</taxon>
        <taxon>Bacillaceae</taxon>
        <taxon>Bacillus</taxon>
    </lineage>
</organism>
<comment type="caution">
    <text evidence="8">The sequence shown here is derived from an EMBL/GenBank/DDBJ whole genome shotgun (WGS) entry which is preliminary data.</text>
</comment>
<dbReference type="InterPro" id="IPR000731">
    <property type="entry name" value="SSD"/>
</dbReference>
<evidence type="ECO:0000256" key="2">
    <source>
        <dbReference type="ARBA" id="ARBA00022475"/>
    </source>
</evidence>
<feature type="transmembrane region" description="Helical" evidence="6">
    <location>
        <begin position="174"/>
        <end position="192"/>
    </location>
</feature>
<feature type="transmembrane region" description="Helical" evidence="6">
    <location>
        <begin position="567"/>
        <end position="585"/>
    </location>
</feature>
<dbReference type="InterPro" id="IPR004869">
    <property type="entry name" value="MMPL_dom"/>
</dbReference>
<dbReference type="RefSeq" id="WP_336586115.1">
    <property type="nucleotide sequence ID" value="NZ_JBBAXC010000004.1"/>
</dbReference>
<evidence type="ECO:0000256" key="4">
    <source>
        <dbReference type="ARBA" id="ARBA00022989"/>
    </source>
</evidence>
<evidence type="ECO:0000256" key="1">
    <source>
        <dbReference type="ARBA" id="ARBA00004651"/>
    </source>
</evidence>
<keyword evidence="2" id="KW-1003">Cell membrane</keyword>
<dbReference type="InterPro" id="IPR050545">
    <property type="entry name" value="Mycobact_MmpL"/>
</dbReference>
<keyword evidence="9" id="KW-1185">Reference proteome</keyword>
<evidence type="ECO:0000313" key="8">
    <source>
        <dbReference type="EMBL" id="MEI5906681.1"/>
    </source>
</evidence>
<dbReference type="PANTHER" id="PTHR33406:SF13">
    <property type="entry name" value="MEMBRANE PROTEIN YDFJ"/>
    <property type="match status" value="1"/>
</dbReference>
<dbReference type="Proteomes" id="UP001312865">
    <property type="component" value="Unassembled WGS sequence"/>
</dbReference>
<accession>A0ABU8HBI5</accession>
<keyword evidence="4 6" id="KW-1133">Transmembrane helix</keyword>
<keyword evidence="5 6" id="KW-0472">Membrane</keyword>
<feature type="transmembrane region" description="Helical" evidence="6">
    <location>
        <begin position="354"/>
        <end position="371"/>
    </location>
</feature>
<dbReference type="Gene3D" id="1.20.1640.10">
    <property type="entry name" value="Multidrug efflux transporter AcrB transmembrane domain"/>
    <property type="match status" value="2"/>
</dbReference>